<accession>A0A263BR11</accession>
<feature type="transmembrane region" description="Helical" evidence="1">
    <location>
        <begin position="23"/>
        <end position="55"/>
    </location>
</feature>
<keyword evidence="1" id="KW-0472">Membrane</keyword>
<dbReference type="PROSITE" id="PS50965">
    <property type="entry name" value="NERD"/>
    <property type="match status" value="1"/>
</dbReference>
<dbReference type="EMBL" id="NPIA01000009">
    <property type="protein sequence ID" value="OZM56012.1"/>
    <property type="molecule type" value="Genomic_DNA"/>
</dbReference>
<gene>
    <name evidence="3" type="ORF">CIB95_14310</name>
</gene>
<dbReference type="InterPro" id="IPR011528">
    <property type="entry name" value="NERD"/>
</dbReference>
<dbReference type="Proteomes" id="UP000217083">
    <property type="component" value="Unassembled WGS sequence"/>
</dbReference>
<organism evidence="3 4">
    <name type="scientific">Lottiidibacillus patelloidae</name>
    <dbReference type="NCBI Taxonomy" id="2670334"/>
    <lineage>
        <taxon>Bacteria</taxon>
        <taxon>Bacillati</taxon>
        <taxon>Bacillota</taxon>
        <taxon>Bacilli</taxon>
        <taxon>Bacillales</taxon>
        <taxon>Bacillaceae</taxon>
        <taxon>Lottiidibacillus</taxon>
    </lineage>
</organism>
<dbReference type="RefSeq" id="WP_094926268.1">
    <property type="nucleotide sequence ID" value="NZ_NPIA01000009.1"/>
</dbReference>
<keyword evidence="4" id="KW-1185">Reference proteome</keyword>
<protein>
    <recommendedName>
        <fullName evidence="2">NERD domain-containing protein</fullName>
    </recommendedName>
</protein>
<name>A0A263BR11_9BACI</name>
<evidence type="ECO:0000313" key="4">
    <source>
        <dbReference type="Proteomes" id="UP000217083"/>
    </source>
</evidence>
<reference evidence="3 4" key="2">
    <citation type="submission" date="2017-09" db="EMBL/GenBank/DDBJ databases">
        <title>Bacillus patelloidae sp. nov., isolated from the intestinal tract of a marine limpet.</title>
        <authorList>
            <person name="Liu R."/>
            <person name="Dong C."/>
            <person name="Shao Z."/>
        </authorList>
    </citation>
    <scope>NUCLEOTIDE SEQUENCE [LARGE SCALE GENOMIC DNA]</scope>
    <source>
        <strain evidence="3 4">SA5d-4</strain>
    </source>
</reference>
<proteinExistence type="predicted"/>
<evidence type="ECO:0000256" key="1">
    <source>
        <dbReference type="SAM" id="Phobius"/>
    </source>
</evidence>
<dbReference type="Pfam" id="PF08378">
    <property type="entry name" value="NERD"/>
    <property type="match status" value="1"/>
</dbReference>
<comment type="caution">
    <text evidence="3">The sequence shown here is derived from an EMBL/GenBank/DDBJ whole genome shotgun (WGS) entry which is preliminary data.</text>
</comment>
<evidence type="ECO:0000259" key="2">
    <source>
        <dbReference type="PROSITE" id="PS50965"/>
    </source>
</evidence>
<reference evidence="4" key="1">
    <citation type="submission" date="2017-08" db="EMBL/GenBank/DDBJ databases">
        <authorList>
            <person name="Huang Z."/>
        </authorList>
    </citation>
    <scope>NUCLEOTIDE SEQUENCE [LARGE SCALE GENOMIC DNA]</scope>
    <source>
        <strain evidence="4">SA5d-4</strain>
    </source>
</reference>
<keyword evidence="1" id="KW-1133">Transmembrane helix</keyword>
<dbReference type="AlphaFoldDB" id="A0A263BR11"/>
<feature type="domain" description="NERD" evidence="2">
    <location>
        <begin position="65"/>
        <end position="185"/>
    </location>
</feature>
<evidence type="ECO:0000313" key="3">
    <source>
        <dbReference type="EMBL" id="OZM56012.1"/>
    </source>
</evidence>
<sequence length="239" mass="27128">MAKVIKSSSQLINDYQSLRKRNFFWLIVLIGSIITFPFIQFTGLTIFIAIIMLMVRNKQTQIMKAGVKGEKAATKVFKKLSDDYTVFHDLTVTYNGKQSQIDHVIVGPTGIFIVETKNINGKITMSNVENKWLIMKTGRKGGVYSKTMYNPVKQVGTHVYRLSNMLRDNNVHAWVQGIVYFSNEDSIVSIEGLEEIDIPIFSARNKGSNNLLKYIKMNRTEISKAKQVNAINVLKKVIS</sequence>
<keyword evidence="1" id="KW-0812">Transmembrane</keyword>